<feature type="transmembrane region" description="Helical" evidence="11">
    <location>
        <begin position="107"/>
        <end position="130"/>
    </location>
</feature>
<protein>
    <recommendedName>
        <fullName evidence="12">Major facilitator superfamily (MFS) profile domain-containing protein</fullName>
    </recommendedName>
</protein>
<dbReference type="SMART" id="SM00175">
    <property type="entry name" value="RAB"/>
    <property type="match status" value="1"/>
</dbReference>
<keyword evidence="10" id="KW-0636">Prenylation</keyword>
<keyword evidence="11" id="KW-0812">Transmembrane</keyword>
<dbReference type="InterPro" id="IPR050327">
    <property type="entry name" value="Proton-linked_MCT"/>
</dbReference>
<gene>
    <name evidence="13" type="ORF">FSP39_014668</name>
</gene>
<dbReference type="SMART" id="SM00174">
    <property type="entry name" value="RHO"/>
    <property type="match status" value="1"/>
</dbReference>
<evidence type="ECO:0000256" key="5">
    <source>
        <dbReference type="ARBA" id="ARBA00022481"/>
    </source>
</evidence>
<feature type="transmembrane region" description="Helical" evidence="11">
    <location>
        <begin position="142"/>
        <end position="163"/>
    </location>
</feature>
<evidence type="ECO:0000256" key="6">
    <source>
        <dbReference type="ARBA" id="ARBA00022741"/>
    </source>
</evidence>
<dbReference type="InterPro" id="IPR005225">
    <property type="entry name" value="Small_GTP-bd"/>
</dbReference>
<feature type="transmembrane region" description="Helical" evidence="11">
    <location>
        <begin position="12"/>
        <end position="37"/>
    </location>
</feature>
<dbReference type="InterPro" id="IPR020846">
    <property type="entry name" value="MFS_dom"/>
</dbReference>
<dbReference type="PRINTS" id="PR00449">
    <property type="entry name" value="RASTRNSFRMNG"/>
</dbReference>
<comment type="similarity">
    <text evidence="3">Belongs to the small GTPase superfamily. Rho family.</text>
</comment>
<dbReference type="PROSITE" id="PS51420">
    <property type="entry name" value="RHO"/>
    <property type="match status" value="1"/>
</dbReference>
<keyword evidence="6" id="KW-0547">Nucleotide-binding</keyword>
<dbReference type="PROSITE" id="PS51421">
    <property type="entry name" value="RAS"/>
    <property type="match status" value="1"/>
</dbReference>
<dbReference type="FunFam" id="3.40.50.300:FF:000983">
    <property type="entry name" value="Rho family GTPase"/>
    <property type="match status" value="1"/>
</dbReference>
<keyword evidence="7" id="KW-0342">GTP-binding</keyword>
<dbReference type="Pfam" id="PF07690">
    <property type="entry name" value="MFS_1"/>
    <property type="match status" value="1"/>
</dbReference>
<dbReference type="Pfam" id="PF00071">
    <property type="entry name" value="Ras"/>
    <property type="match status" value="1"/>
</dbReference>
<dbReference type="PANTHER" id="PTHR11360:SF284">
    <property type="entry name" value="EG:103B4.3 PROTEIN-RELATED"/>
    <property type="match status" value="1"/>
</dbReference>
<dbReference type="SMART" id="SM00173">
    <property type="entry name" value="RAS"/>
    <property type="match status" value="1"/>
</dbReference>
<comment type="caution">
    <text evidence="13">The sequence shown here is derived from an EMBL/GenBank/DDBJ whole genome shotgun (WGS) entry which is preliminary data.</text>
</comment>
<dbReference type="PROSITE" id="PS50850">
    <property type="entry name" value="MFS"/>
    <property type="match status" value="1"/>
</dbReference>
<feature type="transmembrane region" description="Helical" evidence="11">
    <location>
        <begin position="267"/>
        <end position="290"/>
    </location>
</feature>
<dbReference type="GO" id="GO:0003924">
    <property type="term" value="F:GTPase activity"/>
    <property type="evidence" value="ECO:0007669"/>
    <property type="project" value="InterPro"/>
</dbReference>
<dbReference type="PANTHER" id="PTHR11360">
    <property type="entry name" value="MONOCARBOXYLATE TRANSPORTER"/>
    <property type="match status" value="1"/>
</dbReference>
<sequence>MYAEAGDIDRGWAWMILLGTFVGATLTGTTLYGSSIINTALLEEYNGSVAYTSLIGSLFTSLLALLGPISSVCINLLGNRVTTIIGAVLVFIGFSTSYFVTELDYMLITYGLIAGCGFGFYATPVMVCLGKYFDRRRGLASGLFMTGGGLGMFISGPLIQFLVEKYSLRGAMLIIGALMSNLILVGAVMRPSSVEIEETRIQKRNRAENTLTLKEKLATLIHIDIFKNVSFLFVMAQYFSWNLSFSMITLHITNFAIVKGSSKSEAAFLLTILGLSHTIGRFLGGIFIGPNGFDPLLLNIGCCGLTGLSSILLPFYSSTYQGQILFAVLFGFYSGGICILNVPLCANFVQLAHLSTAIGFFFFIGGIGYLVGPPIAEERTYTMPFTSVRKKLVVVGDGACGKTCLLVVFSQDEFPKFYIPTVFDTFVADIVVDKTQVELALWDTAGQEDYDRLRPLSYPDTDVILICFSYDNPDSLVNVKEKWYPEVRHFCPNVPVILVGNKKDTRNDPEVIEELKRIKQVPLQYKDALVISEQIRASAYLECSAKTKEGVFEVFETAAKTALLKKKRNFRRCKLL</sequence>
<keyword evidence="9" id="KW-0449">Lipoprotein</keyword>
<feature type="transmembrane region" description="Helical" evidence="11">
    <location>
        <begin position="350"/>
        <end position="371"/>
    </location>
</feature>
<dbReference type="SUPFAM" id="SSF52540">
    <property type="entry name" value="P-loop containing nucleoside triphosphate hydrolases"/>
    <property type="match status" value="1"/>
</dbReference>
<evidence type="ECO:0000256" key="1">
    <source>
        <dbReference type="ARBA" id="ARBA00004141"/>
    </source>
</evidence>
<feature type="domain" description="Major facilitator superfamily (MFS) profile" evidence="12">
    <location>
        <begin position="16"/>
        <end position="415"/>
    </location>
</feature>
<dbReference type="GO" id="GO:0005886">
    <property type="term" value="C:plasma membrane"/>
    <property type="evidence" value="ECO:0007669"/>
    <property type="project" value="UniProtKB-SubCell"/>
</dbReference>
<comment type="subcellular location">
    <subcellularLocation>
        <location evidence="2">Cell membrane</location>
        <topology evidence="2">Lipid-anchor</topology>
        <orientation evidence="2">Cytoplasmic side</orientation>
    </subcellularLocation>
    <subcellularLocation>
        <location evidence="1">Membrane</location>
        <topology evidence="1">Multi-pass membrane protein</topology>
    </subcellularLocation>
</comment>
<feature type="transmembrane region" description="Helical" evidence="11">
    <location>
        <begin position="169"/>
        <end position="189"/>
    </location>
</feature>
<evidence type="ECO:0000313" key="14">
    <source>
        <dbReference type="Proteomes" id="UP001186944"/>
    </source>
</evidence>
<keyword evidence="11" id="KW-1133">Transmembrane helix</keyword>
<evidence type="ECO:0000313" key="13">
    <source>
        <dbReference type="EMBL" id="KAK3095436.1"/>
    </source>
</evidence>
<feature type="transmembrane region" description="Helical" evidence="11">
    <location>
        <begin position="81"/>
        <end position="101"/>
    </location>
</feature>
<evidence type="ECO:0000256" key="3">
    <source>
        <dbReference type="ARBA" id="ARBA00010142"/>
    </source>
</evidence>
<dbReference type="EMBL" id="VSWD01000008">
    <property type="protein sequence ID" value="KAK3095436.1"/>
    <property type="molecule type" value="Genomic_DNA"/>
</dbReference>
<dbReference type="InterPro" id="IPR011701">
    <property type="entry name" value="MFS"/>
</dbReference>
<dbReference type="PROSITE" id="PS51419">
    <property type="entry name" value="RAB"/>
    <property type="match status" value="1"/>
</dbReference>
<keyword evidence="8 11" id="KW-0472">Membrane</keyword>
<dbReference type="CDD" id="cd01870">
    <property type="entry name" value="RhoA_like"/>
    <property type="match status" value="1"/>
</dbReference>
<dbReference type="AlphaFoldDB" id="A0AA88YF32"/>
<name>A0AA88YF32_PINIB</name>
<evidence type="ECO:0000256" key="9">
    <source>
        <dbReference type="ARBA" id="ARBA00023288"/>
    </source>
</evidence>
<dbReference type="CDD" id="cd17352">
    <property type="entry name" value="MFS_MCT_SLC16"/>
    <property type="match status" value="1"/>
</dbReference>
<dbReference type="InterPro" id="IPR036259">
    <property type="entry name" value="MFS_trans_sf"/>
</dbReference>
<dbReference type="Proteomes" id="UP001186944">
    <property type="component" value="Unassembled WGS sequence"/>
</dbReference>
<keyword evidence="5" id="KW-0488">Methylation</keyword>
<dbReference type="SMART" id="SM00176">
    <property type="entry name" value="RAN"/>
    <property type="match status" value="1"/>
</dbReference>
<keyword evidence="4" id="KW-1003">Cell membrane</keyword>
<keyword evidence="14" id="KW-1185">Reference proteome</keyword>
<evidence type="ECO:0000259" key="12">
    <source>
        <dbReference type="PROSITE" id="PS50850"/>
    </source>
</evidence>
<dbReference type="InterPro" id="IPR027417">
    <property type="entry name" value="P-loop_NTPase"/>
</dbReference>
<dbReference type="Gene3D" id="1.20.1250.20">
    <property type="entry name" value="MFS general substrate transporter like domains"/>
    <property type="match status" value="1"/>
</dbReference>
<dbReference type="NCBIfam" id="TIGR00231">
    <property type="entry name" value="small_GTP"/>
    <property type="match status" value="1"/>
</dbReference>
<dbReference type="GO" id="GO:0008028">
    <property type="term" value="F:monocarboxylic acid transmembrane transporter activity"/>
    <property type="evidence" value="ECO:0007669"/>
    <property type="project" value="TreeGrafter"/>
</dbReference>
<dbReference type="SUPFAM" id="SSF103473">
    <property type="entry name" value="MFS general substrate transporter"/>
    <property type="match status" value="1"/>
</dbReference>
<accession>A0AA88YF32</accession>
<dbReference type="GO" id="GO:0005525">
    <property type="term" value="F:GTP binding"/>
    <property type="evidence" value="ECO:0007669"/>
    <property type="project" value="UniProtKB-KW"/>
</dbReference>
<reference evidence="13" key="1">
    <citation type="submission" date="2019-08" db="EMBL/GenBank/DDBJ databases">
        <title>The improved chromosome-level genome for the pearl oyster Pinctada fucata martensii using PacBio sequencing and Hi-C.</title>
        <authorList>
            <person name="Zheng Z."/>
        </authorList>
    </citation>
    <scope>NUCLEOTIDE SEQUENCE</scope>
    <source>
        <strain evidence="13">ZZ-2019</strain>
        <tissue evidence="13">Adductor muscle</tissue>
    </source>
</reference>
<evidence type="ECO:0000256" key="2">
    <source>
        <dbReference type="ARBA" id="ARBA00004342"/>
    </source>
</evidence>
<evidence type="ECO:0000256" key="8">
    <source>
        <dbReference type="ARBA" id="ARBA00023136"/>
    </source>
</evidence>
<dbReference type="InterPro" id="IPR001806">
    <property type="entry name" value="Small_GTPase"/>
</dbReference>
<proteinExistence type="inferred from homology"/>
<feature type="transmembrane region" description="Helical" evidence="11">
    <location>
        <begin position="49"/>
        <end position="69"/>
    </location>
</feature>
<dbReference type="Gene3D" id="3.40.50.300">
    <property type="entry name" value="P-loop containing nucleotide triphosphate hydrolases"/>
    <property type="match status" value="1"/>
</dbReference>
<evidence type="ECO:0000256" key="7">
    <source>
        <dbReference type="ARBA" id="ARBA00023134"/>
    </source>
</evidence>
<organism evidence="13 14">
    <name type="scientific">Pinctada imbricata</name>
    <name type="common">Atlantic pearl-oyster</name>
    <name type="synonym">Pinctada martensii</name>
    <dbReference type="NCBI Taxonomy" id="66713"/>
    <lineage>
        <taxon>Eukaryota</taxon>
        <taxon>Metazoa</taxon>
        <taxon>Spiralia</taxon>
        <taxon>Lophotrochozoa</taxon>
        <taxon>Mollusca</taxon>
        <taxon>Bivalvia</taxon>
        <taxon>Autobranchia</taxon>
        <taxon>Pteriomorphia</taxon>
        <taxon>Pterioida</taxon>
        <taxon>Pterioidea</taxon>
        <taxon>Pteriidae</taxon>
        <taxon>Pinctada</taxon>
    </lineage>
</organism>
<evidence type="ECO:0000256" key="4">
    <source>
        <dbReference type="ARBA" id="ARBA00022475"/>
    </source>
</evidence>
<feature type="transmembrane region" description="Helical" evidence="11">
    <location>
        <begin position="296"/>
        <end position="317"/>
    </location>
</feature>
<evidence type="ECO:0000256" key="11">
    <source>
        <dbReference type="SAM" id="Phobius"/>
    </source>
</evidence>
<evidence type="ECO:0000256" key="10">
    <source>
        <dbReference type="ARBA" id="ARBA00023289"/>
    </source>
</evidence>
<feature type="transmembrane region" description="Helical" evidence="11">
    <location>
        <begin position="324"/>
        <end position="344"/>
    </location>
</feature>